<keyword evidence="6" id="KW-0175">Coiled coil</keyword>
<proteinExistence type="inferred from homology"/>
<evidence type="ECO:0000259" key="10">
    <source>
        <dbReference type="PROSITE" id="PS50885"/>
    </source>
</evidence>
<comment type="caution">
    <text evidence="11">The sequence shown here is derived from an EMBL/GenBank/DDBJ whole genome shotgun (WGS) entry which is preliminary data.</text>
</comment>
<comment type="subcellular location">
    <subcellularLocation>
        <location evidence="1">Membrane</location>
    </subcellularLocation>
</comment>
<feature type="domain" description="HAMP" evidence="10">
    <location>
        <begin position="123"/>
        <end position="175"/>
    </location>
</feature>
<feature type="transmembrane region" description="Helical" evidence="8">
    <location>
        <begin position="12"/>
        <end position="32"/>
    </location>
</feature>
<feature type="region of interest" description="Disordered" evidence="7">
    <location>
        <begin position="717"/>
        <end position="746"/>
    </location>
</feature>
<dbReference type="InterPro" id="IPR003660">
    <property type="entry name" value="HAMP_dom"/>
</dbReference>
<feature type="coiled-coil region" evidence="6">
    <location>
        <begin position="653"/>
        <end position="691"/>
    </location>
</feature>
<dbReference type="EMBL" id="MSLT01000006">
    <property type="protein sequence ID" value="OUD15419.1"/>
    <property type="molecule type" value="Genomic_DNA"/>
</dbReference>
<dbReference type="InterPro" id="IPR004089">
    <property type="entry name" value="MCPsignal_dom"/>
</dbReference>
<dbReference type="CDD" id="cd11386">
    <property type="entry name" value="MCP_signal"/>
    <property type="match status" value="1"/>
</dbReference>
<keyword evidence="8" id="KW-0812">Transmembrane</keyword>
<dbReference type="OrthoDB" id="6433966at2"/>
<dbReference type="Gene3D" id="1.10.287.950">
    <property type="entry name" value="Methyl-accepting chemotaxis protein"/>
    <property type="match status" value="1"/>
</dbReference>
<feature type="coiled-coil region" evidence="6">
    <location>
        <begin position="388"/>
        <end position="492"/>
    </location>
</feature>
<dbReference type="GO" id="GO:0004888">
    <property type="term" value="F:transmembrane signaling receptor activity"/>
    <property type="evidence" value="ECO:0007669"/>
    <property type="project" value="TreeGrafter"/>
</dbReference>
<keyword evidence="8" id="KW-1133">Transmembrane helix</keyword>
<evidence type="ECO:0000259" key="9">
    <source>
        <dbReference type="PROSITE" id="PS50111"/>
    </source>
</evidence>
<dbReference type="Gene3D" id="1.20.120.1530">
    <property type="match status" value="2"/>
</dbReference>
<dbReference type="RefSeq" id="WP_086487014.1">
    <property type="nucleotide sequence ID" value="NZ_MSLT01000006.1"/>
</dbReference>
<keyword evidence="3 5" id="KW-0807">Transducer</keyword>
<evidence type="ECO:0000256" key="6">
    <source>
        <dbReference type="SAM" id="Coils"/>
    </source>
</evidence>
<reference evidence="11 12" key="1">
    <citation type="submission" date="2016-12" db="EMBL/GenBank/DDBJ databases">
        <title>Thioflexothrix psekupsii D3 genome sequencing and assembly.</title>
        <authorList>
            <person name="Fomenkov A."/>
            <person name="Vincze T."/>
            <person name="Grabovich M."/>
            <person name="Anton B.P."/>
            <person name="Dubinina G."/>
            <person name="Orlova M."/>
            <person name="Belousova E."/>
            <person name="Roberts R.J."/>
        </authorList>
    </citation>
    <scope>NUCLEOTIDE SEQUENCE [LARGE SCALE GENOMIC DNA]</scope>
    <source>
        <strain evidence="11">D3</strain>
    </source>
</reference>
<dbReference type="PROSITE" id="PS50885">
    <property type="entry name" value="HAMP"/>
    <property type="match status" value="3"/>
</dbReference>
<feature type="domain" description="HAMP" evidence="10">
    <location>
        <begin position="402"/>
        <end position="448"/>
    </location>
</feature>
<name>A0A251XAM6_9GAMM</name>
<comment type="similarity">
    <text evidence="4">Belongs to the methyl-accepting chemotaxis (MCP) protein family.</text>
</comment>
<protein>
    <recommendedName>
        <fullName evidence="13">Methyl-accepting transducer domain-containing protein</fullName>
    </recommendedName>
</protein>
<evidence type="ECO:0000313" key="11">
    <source>
        <dbReference type="EMBL" id="OUD15419.1"/>
    </source>
</evidence>
<keyword evidence="12" id="KW-1185">Reference proteome</keyword>
<feature type="domain" description="Methyl-accepting transducer" evidence="9">
    <location>
        <begin position="453"/>
        <end position="682"/>
    </location>
</feature>
<evidence type="ECO:0000256" key="8">
    <source>
        <dbReference type="SAM" id="Phobius"/>
    </source>
</evidence>
<keyword evidence="8" id="KW-0472">Membrane</keyword>
<dbReference type="InterPro" id="IPR051310">
    <property type="entry name" value="MCP_chemotaxis"/>
</dbReference>
<dbReference type="AlphaFoldDB" id="A0A251XAM6"/>
<evidence type="ECO:0000256" key="2">
    <source>
        <dbReference type="ARBA" id="ARBA00022481"/>
    </source>
</evidence>
<dbReference type="GO" id="GO:0007165">
    <property type="term" value="P:signal transduction"/>
    <property type="evidence" value="ECO:0007669"/>
    <property type="project" value="UniProtKB-KW"/>
</dbReference>
<evidence type="ECO:0008006" key="13">
    <source>
        <dbReference type="Google" id="ProtNLM"/>
    </source>
</evidence>
<dbReference type="Pfam" id="PF00015">
    <property type="entry name" value="MCPsignal"/>
    <property type="match status" value="1"/>
</dbReference>
<dbReference type="PANTHER" id="PTHR43531:SF14">
    <property type="entry name" value="METHYL-ACCEPTING CHEMOTAXIS PROTEIN I-RELATED"/>
    <property type="match status" value="1"/>
</dbReference>
<evidence type="ECO:0000256" key="3">
    <source>
        <dbReference type="ARBA" id="ARBA00023224"/>
    </source>
</evidence>
<evidence type="ECO:0000256" key="1">
    <source>
        <dbReference type="ARBA" id="ARBA00004370"/>
    </source>
</evidence>
<gene>
    <name evidence="11" type="ORF">TPSD3_02505</name>
</gene>
<dbReference type="SMART" id="SM00304">
    <property type="entry name" value="HAMP"/>
    <property type="match status" value="5"/>
</dbReference>
<dbReference type="PANTHER" id="PTHR43531">
    <property type="entry name" value="PROTEIN ICFG"/>
    <property type="match status" value="1"/>
</dbReference>
<dbReference type="SUPFAM" id="SSF58104">
    <property type="entry name" value="Methyl-accepting chemotaxis protein (MCP) signaling domain"/>
    <property type="match status" value="1"/>
</dbReference>
<dbReference type="SMART" id="SM00283">
    <property type="entry name" value="MA"/>
    <property type="match status" value="1"/>
</dbReference>
<dbReference type="Pfam" id="PF18947">
    <property type="entry name" value="HAMP_2"/>
    <property type="match status" value="2"/>
</dbReference>
<keyword evidence="2" id="KW-0488">Methylation</keyword>
<dbReference type="GO" id="GO:0006935">
    <property type="term" value="P:chemotaxis"/>
    <property type="evidence" value="ECO:0007669"/>
    <property type="project" value="TreeGrafter"/>
</dbReference>
<feature type="domain" description="HAMP" evidence="10">
    <location>
        <begin position="311"/>
        <end position="357"/>
    </location>
</feature>
<evidence type="ECO:0000256" key="5">
    <source>
        <dbReference type="PROSITE-ProRule" id="PRU00284"/>
    </source>
</evidence>
<evidence type="ECO:0000256" key="7">
    <source>
        <dbReference type="SAM" id="MobiDB-lite"/>
    </source>
</evidence>
<feature type="transmembrane region" description="Helical" evidence="8">
    <location>
        <begin position="44"/>
        <end position="69"/>
    </location>
</feature>
<accession>A0A251XAM6</accession>
<dbReference type="Proteomes" id="UP000194798">
    <property type="component" value="Unassembled WGS sequence"/>
</dbReference>
<organism evidence="11 12">
    <name type="scientific">Thioflexithrix psekupsensis</name>
    <dbReference type="NCBI Taxonomy" id="1570016"/>
    <lineage>
        <taxon>Bacteria</taxon>
        <taxon>Pseudomonadati</taxon>
        <taxon>Pseudomonadota</taxon>
        <taxon>Gammaproteobacteria</taxon>
        <taxon>Thiotrichales</taxon>
        <taxon>Thioflexithrix</taxon>
    </lineage>
</organism>
<evidence type="ECO:0000256" key="4">
    <source>
        <dbReference type="ARBA" id="ARBA00029447"/>
    </source>
</evidence>
<dbReference type="GO" id="GO:0005886">
    <property type="term" value="C:plasma membrane"/>
    <property type="evidence" value="ECO:0007669"/>
    <property type="project" value="TreeGrafter"/>
</dbReference>
<sequence length="746" mass="82381">MMLKQLSISRAAAFIVAIPSAISGLLLLHVLQQSYQLAQNTQNYTTFIGLMVIAFSVIMLIIVAFSWLVRYVNGHIQSIALAIEQMEHGQYQTDHGAPPEIASVLRKVEQTAGILHKKLDDNTQFQHCLNELQEVFATIQTGGINQRIRGHYPDALVPLKQNINHFLEQLEVAIKEIRQVTEINTAGNLTQRINVNAKLGFMDELAQSMNKNFDNHQNIIVELRQIFAAIRAGDLSQTMQQHYIGALAELKQDVSLSIAQLNAVVSEIKHHINSSAQGVFDSRINVNDKSGFFKELSESVNKNLEVNQSIVQEIMRVFSAVAQGDLTQTMTAHYSGNLAQLRDDINSSVRQLNQVMTDIQSAVHSAGNGIFDKRVDTSNKKGFFSTIAESLNQNLDTNQKMVEELMRVFSALAVGDLTQTMQDEYGGRLAELKKDVNETVAKLNSMMANIGATITEISNATEEVAQGSLNLSQRTEEQAAALEETASSMQEITDTVRQNADNAQQANQLSSSARDNISAGDKVIVKTTDSMNEINRSSKQVADIITVIDEIAFQTNLLALNAAVEAARAGEQGRGFAVVATEVRNLAQRSASSAKEIKRLVQDSLAKVDNGSALVTQSGQTLHDISISFKKVSDIIAEIAAASQEQSAGILQVNKAVIQMDEMTQQNAALVEELSTNSNLLRDQINILQDLINFFTYSAHQSMPSVVIKKASIPKPHIKRSRVKETYRKHSTEEPHRQDDDKWDEF</sequence>
<evidence type="ECO:0000313" key="12">
    <source>
        <dbReference type="Proteomes" id="UP000194798"/>
    </source>
</evidence>
<dbReference type="PROSITE" id="PS50111">
    <property type="entry name" value="CHEMOTAXIS_TRANSDUC_2"/>
    <property type="match status" value="1"/>
</dbReference>
<feature type="compositionally biased region" description="Basic and acidic residues" evidence="7">
    <location>
        <begin position="723"/>
        <end position="746"/>
    </location>
</feature>
<dbReference type="FunFam" id="1.10.287.950:FF:000001">
    <property type="entry name" value="Methyl-accepting chemotaxis sensory transducer"/>
    <property type="match status" value="1"/>
</dbReference>